<dbReference type="GO" id="GO:0032259">
    <property type="term" value="P:methylation"/>
    <property type="evidence" value="ECO:0007669"/>
    <property type="project" value="UniProtKB-KW"/>
</dbReference>
<keyword evidence="8" id="KW-1185">Reference proteome</keyword>
<dbReference type="NCBIfam" id="TIGR01469">
    <property type="entry name" value="cobA_cysG_Cterm"/>
    <property type="match status" value="1"/>
</dbReference>
<dbReference type="AlphaFoldDB" id="I0YZP9"/>
<dbReference type="EMBL" id="AGSI01000006">
    <property type="protein sequence ID" value="EIE23868.1"/>
    <property type="molecule type" value="Genomic_DNA"/>
</dbReference>
<evidence type="ECO:0000313" key="8">
    <source>
        <dbReference type="Proteomes" id="UP000007264"/>
    </source>
</evidence>
<name>I0YZP9_COCSC</name>
<gene>
    <name evidence="7" type="ORF">COCSUDRAFT_7432</name>
</gene>
<dbReference type="InterPro" id="IPR006366">
    <property type="entry name" value="CobA/CysG_C"/>
</dbReference>
<evidence type="ECO:0000256" key="3">
    <source>
        <dbReference type="ARBA" id="ARBA00022679"/>
    </source>
</evidence>
<feature type="non-terminal residue" evidence="7">
    <location>
        <position position="230"/>
    </location>
</feature>
<dbReference type="CDD" id="cd11642">
    <property type="entry name" value="SUMT"/>
    <property type="match status" value="1"/>
</dbReference>
<protein>
    <recommendedName>
        <fullName evidence="1">uroporphyrinogen-III C-methyltransferase</fullName>
        <ecNumber evidence="1">2.1.1.107</ecNumber>
    </recommendedName>
</protein>
<evidence type="ECO:0000259" key="6">
    <source>
        <dbReference type="Pfam" id="PF00590"/>
    </source>
</evidence>
<dbReference type="Gene3D" id="3.40.1010.10">
    <property type="entry name" value="Cobalt-precorrin-4 Transmethylase, Domain 1"/>
    <property type="match status" value="1"/>
</dbReference>
<dbReference type="RefSeq" id="XP_005648412.1">
    <property type="nucleotide sequence ID" value="XM_005648355.1"/>
</dbReference>
<dbReference type="NCBIfam" id="NF004790">
    <property type="entry name" value="PRK06136.1"/>
    <property type="match status" value="1"/>
</dbReference>
<dbReference type="GO" id="GO:0004851">
    <property type="term" value="F:uroporphyrin-III C-methyltransferase activity"/>
    <property type="evidence" value="ECO:0007669"/>
    <property type="project" value="UniProtKB-EC"/>
</dbReference>
<dbReference type="eggNOG" id="KOG1527">
    <property type="taxonomic scope" value="Eukaryota"/>
</dbReference>
<keyword evidence="4" id="KW-0949">S-adenosyl-L-methionine</keyword>
<dbReference type="PANTHER" id="PTHR45790">
    <property type="entry name" value="SIROHEME SYNTHASE-RELATED"/>
    <property type="match status" value="1"/>
</dbReference>
<comment type="caution">
    <text evidence="7">The sequence shown here is derived from an EMBL/GenBank/DDBJ whole genome shotgun (WGS) entry which is preliminary data.</text>
</comment>
<sequence>GKAWLIGCGPGDVELLTLKAVRLIKAAEVILYDDLGAQAAVDEFASASSVKEYVGKRGGQKSMQQAEIDALLVRYCLQGKEVVRLKGGCPSVFSRCSSEIGALTEAGIPHELVPGVSSALAAPLLAGFPLTDTHVGRSFAVMSAHDPGSIEWAAFRGIDTLVLLMSGRSLSAAVQALLAAGWSPDTPVAIVRSAGLPDQATWLAHLDTIIDATKDAGSLSPCVTVIGRVV</sequence>
<dbReference type="Gene3D" id="3.30.950.10">
    <property type="entry name" value="Methyltransferase, Cobalt-precorrin-4 Transmethylase, Domain 2"/>
    <property type="match status" value="1"/>
</dbReference>
<reference evidence="7 8" key="1">
    <citation type="journal article" date="2012" name="Genome Biol.">
        <title>The genome of the polar eukaryotic microalga coccomyxa subellipsoidea reveals traits of cold adaptation.</title>
        <authorList>
            <person name="Blanc G."/>
            <person name="Agarkova I."/>
            <person name="Grimwood J."/>
            <person name="Kuo A."/>
            <person name="Brueggeman A."/>
            <person name="Dunigan D."/>
            <person name="Gurnon J."/>
            <person name="Ladunga I."/>
            <person name="Lindquist E."/>
            <person name="Lucas S."/>
            <person name="Pangilinan J."/>
            <person name="Proschold T."/>
            <person name="Salamov A."/>
            <person name="Schmutz J."/>
            <person name="Weeks D."/>
            <person name="Yamada T."/>
            <person name="Claverie J.M."/>
            <person name="Grigoriev I."/>
            <person name="Van Etten J."/>
            <person name="Lomsadze A."/>
            <person name="Borodovsky M."/>
        </authorList>
    </citation>
    <scope>NUCLEOTIDE SEQUENCE [LARGE SCALE GENOMIC DNA]</scope>
    <source>
        <strain evidence="7 8">C-169</strain>
    </source>
</reference>
<keyword evidence="3" id="KW-0808">Transferase</keyword>
<dbReference type="PANTHER" id="PTHR45790:SF3">
    <property type="entry name" value="S-ADENOSYL-L-METHIONINE-DEPENDENT UROPORPHYRINOGEN III METHYLTRANSFERASE, CHLOROPLASTIC"/>
    <property type="match status" value="1"/>
</dbReference>
<dbReference type="InterPro" id="IPR014777">
    <property type="entry name" value="4pyrrole_Mease_sub1"/>
</dbReference>
<dbReference type="GO" id="GO:0019354">
    <property type="term" value="P:siroheme biosynthetic process"/>
    <property type="evidence" value="ECO:0007669"/>
    <property type="project" value="InterPro"/>
</dbReference>
<accession>I0YZP9</accession>
<evidence type="ECO:0000313" key="7">
    <source>
        <dbReference type="EMBL" id="EIE23868.1"/>
    </source>
</evidence>
<keyword evidence="5" id="KW-0627">Porphyrin biosynthesis</keyword>
<evidence type="ECO:0000256" key="5">
    <source>
        <dbReference type="ARBA" id="ARBA00023244"/>
    </source>
</evidence>
<feature type="domain" description="Tetrapyrrole methylase" evidence="6">
    <location>
        <begin position="4"/>
        <end position="208"/>
    </location>
</feature>
<dbReference type="Pfam" id="PF00590">
    <property type="entry name" value="TP_methylase"/>
    <property type="match status" value="1"/>
</dbReference>
<evidence type="ECO:0000256" key="1">
    <source>
        <dbReference type="ARBA" id="ARBA00012162"/>
    </source>
</evidence>
<proteinExistence type="predicted"/>
<dbReference type="Proteomes" id="UP000007264">
    <property type="component" value="Unassembled WGS sequence"/>
</dbReference>
<dbReference type="FunFam" id="3.40.1010.10:FF:000001">
    <property type="entry name" value="Siroheme synthase"/>
    <property type="match status" value="1"/>
</dbReference>
<keyword evidence="2" id="KW-0489">Methyltransferase</keyword>
<dbReference type="InterPro" id="IPR014776">
    <property type="entry name" value="4pyrrole_Mease_sub2"/>
</dbReference>
<dbReference type="STRING" id="574566.I0YZP9"/>
<dbReference type="OrthoDB" id="508204at2759"/>
<feature type="non-terminal residue" evidence="7">
    <location>
        <position position="1"/>
    </location>
</feature>
<dbReference type="GeneID" id="17041866"/>
<dbReference type="KEGG" id="csl:COCSUDRAFT_7432"/>
<dbReference type="InterPro" id="IPR035996">
    <property type="entry name" value="4pyrrol_Methylase_sf"/>
</dbReference>
<organism evidence="7 8">
    <name type="scientific">Coccomyxa subellipsoidea (strain C-169)</name>
    <name type="common">Green microalga</name>
    <dbReference type="NCBI Taxonomy" id="574566"/>
    <lineage>
        <taxon>Eukaryota</taxon>
        <taxon>Viridiplantae</taxon>
        <taxon>Chlorophyta</taxon>
        <taxon>core chlorophytes</taxon>
        <taxon>Trebouxiophyceae</taxon>
        <taxon>Trebouxiophyceae incertae sedis</taxon>
        <taxon>Coccomyxaceae</taxon>
        <taxon>Coccomyxa</taxon>
        <taxon>Coccomyxa subellipsoidea</taxon>
    </lineage>
</organism>
<dbReference type="EC" id="2.1.1.107" evidence="1"/>
<evidence type="ECO:0000256" key="4">
    <source>
        <dbReference type="ARBA" id="ARBA00022691"/>
    </source>
</evidence>
<dbReference type="InterPro" id="IPR050161">
    <property type="entry name" value="Siro_Cobalamin_biosynth"/>
</dbReference>
<dbReference type="SUPFAM" id="SSF53790">
    <property type="entry name" value="Tetrapyrrole methylase"/>
    <property type="match status" value="1"/>
</dbReference>
<evidence type="ECO:0000256" key="2">
    <source>
        <dbReference type="ARBA" id="ARBA00022603"/>
    </source>
</evidence>
<dbReference type="InterPro" id="IPR000878">
    <property type="entry name" value="4pyrrol_Mease"/>
</dbReference>